<sequence>MIKRRGVLDSFAFLHVLKYGSQAIFCSYLWQAHSNTWRFLHPRRKKFLQRQKQQEQSLKPPPKRGSRLNNTFGVNLTDDNILEAVTQKEAAKKKSEGPRRTARTTKNKKHQIESSSVAPRNSNKLAPDPMIQQLDRILSLINPVDDSDESDNEDVSQM</sequence>
<feature type="region of interest" description="Disordered" evidence="1">
    <location>
        <begin position="86"/>
        <end position="158"/>
    </location>
</feature>
<dbReference type="EMBL" id="CAJNOQ010010218">
    <property type="protein sequence ID" value="CAF1246057.1"/>
    <property type="molecule type" value="Genomic_DNA"/>
</dbReference>
<feature type="region of interest" description="Disordered" evidence="1">
    <location>
        <begin position="49"/>
        <end position="73"/>
    </location>
</feature>
<evidence type="ECO:0000313" key="2">
    <source>
        <dbReference type="EMBL" id="CAF1246057.1"/>
    </source>
</evidence>
<feature type="compositionally biased region" description="Polar residues" evidence="1">
    <location>
        <begin position="113"/>
        <end position="124"/>
    </location>
</feature>
<evidence type="ECO:0000256" key="1">
    <source>
        <dbReference type="SAM" id="MobiDB-lite"/>
    </source>
</evidence>
<protein>
    <submittedName>
        <fullName evidence="2">Uncharacterized protein</fullName>
    </submittedName>
</protein>
<proteinExistence type="predicted"/>
<accession>A0A814ZQD7</accession>
<dbReference type="AlphaFoldDB" id="A0A814ZQD7"/>
<dbReference type="Proteomes" id="UP000681722">
    <property type="component" value="Unassembled WGS sequence"/>
</dbReference>
<dbReference type="Proteomes" id="UP000663829">
    <property type="component" value="Unassembled WGS sequence"/>
</dbReference>
<organism evidence="2 4">
    <name type="scientific">Didymodactylos carnosus</name>
    <dbReference type="NCBI Taxonomy" id="1234261"/>
    <lineage>
        <taxon>Eukaryota</taxon>
        <taxon>Metazoa</taxon>
        <taxon>Spiralia</taxon>
        <taxon>Gnathifera</taxon>
        <taxon>Rotifera</taxon>
        <taxon>Eurotatoria</taxon>
        <taxon>Bdelloidea</taxon>
        <taxon>Philodinida</taxon>
        <taxon>Philodinidae</taxon>
        <taxon>Didymodactylos</taxon>
    </lineage>
</organism>
<evidence type="ECO:0000313" key="3">
    <source>
        <dbReference type="EMBL" id="CAF4012040.1"/>
    </source>
</evidence>
<dbReference type="EMBL" id="CAJOBC010012442">
    <property type="protein sequence ID" value="CAF4012040.1"/>
    <property type="molecule type" value="Genomic_DNA"/>
</dbReference>
<name>A0A814ZQD7_9BILA</name>
<keyword evidence="4" id="KW-1185">Reference proteome</keyword>
<comment type="caution">
    <text evidence="2">The sequence shown here is derived from an EMBL/GenBank/DDBJ whole genome shotgun (WGS) entry which is preliminary data.</text>
</comment>
<feature type="compositionally biased region" description="Basic residues" evidence="1">
    <location>
        <begin position="100"/>
        <end position="109"/>
    </location>
</feature>
<feature type="compositionally biased region" description="Acidic residues" evidence="1">
    <location>
        <begin position="145"/>
        <end position="158"/>
    </location>
</feature>
<feature type="compositionally biased region" description="Basic and acidic residues" evidence="1">
    <location>
        <begin position="89"/>
        <end position="99"/>
    </location>
</feature>
<reference evidence="2" key="1">
    <citation type="submission" date="2021-02" db="EMBL/GenBank/DDBJ databases">
        <authorList>
            <person name="Nowell W R."/>
        </authorList>
    </citation>
    <scope>NUCLEOTIDE SEQUENCE</scope>
</reference>
<gene>
    <name evidence="2" type="ORF">GPM918_LOCUS25896</name>
    <name evidence="3" type="ORF">SRO942_LOCUS25960</name>
</gene>
<evidence type="ECO:0000313" key="4">
    <source>
        <dbReference type="Proteomes" id="UP000663829"/>
    </source>
</evidence>